<keyword evidence="8" id="KW-1185">Reference proteome</keyword>
<dbReference type="RefSeq" id="WP_158637754.1">
    <property type="nucleotide sequence ID" value="NZ_JACHOA010000003.1"/>
</dbReference>
<dbReference type="GO" id="GO:0046872">
    <property type="term" value="F:metal ion binding"/>
    <property type="evidence" value="ECO:0007669"/>
    <property type="project" value="UniProtKB-KW"/>
</dbReference>
<dbReference type="InterPro" id="IPR050584">
    <property type="entry name" value="Cholesterol_7-desaturase"/>
</dbReference>
<evidence type="ECO:0000256" key="3">
    <source>
        <dbReference type="ARBA" id="ARBA00023002"/>
    </source>
</evidence>
<keyword evidence="7" id="KW-0503">Monooxygenase</keyword>
<evidence type="ECO:0000256" key="5">
    <source>
        <dbReference type="ARBA" id="ARBA00023014"/>
    </source>
</evidence>
<gene>
    <name evidence="7" type="ORF">GGR37_002046</name>
</gene>
<keyword evidence="2" id="KW-0479">Metal-binding</keyword>
<evidence type="ECO:0000313" key="8">
    <source>
        <dbReference type="Proteomes" id="UP000538566"/>
    </source>
</evidence>
<reference evidence="7 8" key="1">
    <citation type="submission" date="2020-08" db="EMBL/GenBank/DDBJ databases">
        <title>Genomic Encyclopedia of Type Strains, Phase IV (KMG-IV): sequencing the most valuable type-strain genomes for metagenomic binning, comparative biology and taxonomic classification.</title>
        <authorList>
            <person name="Goeker M."/>
        </authorList>
    </citation>
    <scope>NUCLEOTIDE SEQUENCE [LARGE SCALE GENOMIC DNA]</scope>
    <source>
        <strain evidence="7 8">DSM 17507</strain>
    </source>
</reference>
<evidence type="ECO:0000256" key="2">
    <source>
        <dbReference type="ARBA" id="ARBA00022723"/>
    </source>
</evidence>
<dbReference type="InterPro" id="IPR017941">
    <property type="entry name" value="Rieske_2Fe-2S"/>
</dbReference>
<evidence type="ECO:0000256" key="4">
    <source>
        <dbReference type="ARBA" id="ARBA00023004"/>
    </source>
</evidence>
<dbReference type="SUPFAM" id="SSF50022">
    <property type="entry name" value="ISP domain"/>
    <property type="match status" value="1"/>
</dbReference>
<feature type="domain" description="Rieske" evidence="6">
    <location>
        <begin position="24"/>
        <end position="125"/>
    </location>
</feature>
<dbReference type="OrthoDB" id="9800776at2"/>
<keyword evidence="4" id="KW-0408">Iron</keyword>
<evidence type="ECO:0000313" key="7">
    <source>
        <dbReference type="EMBL" id="MBB4613771.1"/>
    </source>
</evidence>
<keyword evidence="5" id="KW-0411">Iron-sulfur</keyword>
<keyword evidence="3 7" id="KW-0560">Oxidoreductase</keyword>
<sequence length="366" mass="40908">MSGEKAAVPKLPAEPRGSYLRNAWYVASWADHLGSEPQQRTFLEEPVALFRDADGVAQAVSGRCPHRFAPLGHGTVVEGALMCPYHGLRFDGAGRCVHNPHPGGQLPDAQLRVYPLVERHALLWIWMGDPAKADPALIPDFSWLSDPKWEAVRGSTVAEGHYELYSDNILDLSHANFVHPALVAGAFTEGERKFWQDGENVFAEYIRLDDYLSVGISAVMGTEGSKQDFYGLVQWHAPAVLYFDFRAGNPGTPREQCTLLPSLHAFTPETLDTTHYFWATARDYKLGDAEFTAAMRGALEFAFEQEDMPIIRDSHRLMRGEDFWSLRPLILGGDGGGVRARRMLKRLIDREQQTEQEDADGNARQV</sequence>
<dbReference type="PROSITE" id="PS51296">
    <property type="entry name" value="RIESKE"/>
    <property type="match status" value="1"/>
</dbReference>
<keyword evidence="1" id="KW-0001">2Fe-2S</keyword>
<dbReference type="InterPro" id="IPR036922">
    <property type="entry name" value="Rieske_2Fe-2S_sf"/>
</dbReference>
<keyword evidence="7" id="KW-0489">Methyltransferase</keyword>
<dbReference type="PANTHER" id="PTHR21266">
    <property type="entry name" value="IRON-SULFUR DOMAIN CONTAINING PROTEIN"/>
    <property type="match status" value="1"/>
</dbReference>
<dbReference type="GO" id="GO:0051537">
    <property type="term" value="F:2 iron, 2 sulfur cluster binding"/>
    <property type="evidence" value="ECO:0007669"/>
    <property type="project" value="UniProtKB-KW"/>
</dbReference>
<keyword evidence="7" id="KW-0808">Transferase</keyword>
<evidence type="ECO:0000259" key="6">
    <source>
        <dbReference type="PROSITE" id="PS51296"/>
    </source>
</evidence>
<dbReference type="GO" id="GO:0018489">
    <property type="term" value="F:vanillate monooxygenase activity"/>
    <property type="evidence" value="ECO:0007669"/>
    <property type="project" value="UniProtKB-EC"/>
</dbReference>
<dbReference type="Gene3D" id="2.102.10.10">
    <property type="entry name" value="Rieske [2Fe-2S] iron-sulphur domain"/>
    <property type="match status" value="1"/>
</dbReference>
<dbReference type="Proteomes" id="UP000538566">
    <property type="component" value="Unassembled WGS sequence"/>
</dbReference>
<proteinExistence type="predicted"/>
<dbReference type="Pfam" id="PF00355">
    <property type="entry name" value="Rieske"/>
    <property type="match status" value="1"/>
</dbReference>
<dbReference type="GO" id="GO:0032259">
    <property type="term" value="P:methylation"/>
    <property type="evidence" value="ECO:0007669"/>
    <property type="project" value="UniProtKB-KW"/>
</dbReference>
<protein>
    <submittedName>
        <fullName evidence="7">Vanillate O-demethylase monooxygenase subunit</fullName>
        <ecNumber evidence="7">1.14.13.82</ecNumber>
    </submittedName>
</protein>
<evidence type="ECO:0000256" key="1">
    <source>
        <dbReference type="ARBA" id="ARBA00022714"/>
    </source>
</evidence>
<organism evidence="7 8">
    <name type="scientific">Novosphingobium taihuense</name>
    <dbReference type="NCBI Taxonomy" id="260085"/>
    <lineage>
        <taxon>Bacteria</taxon>
        <taxon>Pseudomonadati</taxon>
        <taxon>Pseudomonadota</taxon>
        <taxon>Alphaproteobacteria</taxon>
        <taxon>Sphingomonadales</taxon>
        <taxon>Sphingomonadaceae</taxon>
        <taxon>Novosphingobium</taxon>
    </lineage>
</organism>
<dbReference type="Gene3D" id="3.90.380.10">
    <property type="entry name" value="Naphthalene 1,2-dioxygenase Alpha Subunit, Chain A, domain 1"/>
    <property type="match status" value="1"/>
</dbReference>
<accession>A0A7W7EUC2</accession>
<dbReference type="EC" id="1.14.13.82" evidence="7"/>
<dbReference type="SUPFAM" id="SSF55961">
    <property type="entry name" value="Bet v1-like"/>
    <property type="match status" value="1"/>
</dbReference>
<dbReference type="Pfam" id="PF19112">
    <property type="entry name" value="VanA_C"/>
    <property type="match status" value="1"/>
</dbReference>
<dbReference type="GO" id="GO:0008168">
    <property type="term" value="F:methyltransferase activity"/>
    <property type="evidence" value="ECO:0007669"/>
    <property type="project" value="UniProtKB-KW"/>
</dbReference>
<comment type="caution">
    <text evidence="7">The sequence shown here is derived from an EMBL/GenBank/DDBJ whole genome shotgun (WGS) entry which is preliminary data.</text>
</comment>
<dbReference type="AlphaFoldDB" id="A0A7W7EUC2"/>
<dbReference type="PANTHER" id="PTHR21266:SF60">
    <property type="entry name" value="3-KETOSTEROID-9-ALPHA-MONOOXYGENASE, OXYGENASE COMPONENT"/>
    <property type="match status" value="1"/>
</dbReference>
<name>A0A7W7EUC2_9SPHN</name>
<dbReference type="InterPro" id="IPR044043">
    <property type="entry name" value="VanA_C_cat"/>
</dbReference>
<dbReference type="EMBL" id="JACHOA010000003">
    <property type="protein sequence ID" value="MBB4613771.1"/>
    <property type="molecule type" value="Genomic_DNA"/>
</dbReference>